<dbReference type="EC" id="1.13.12.19" evidence="4"/>
<comment type="catalytic activity">
    <reaction evidence="10">
        <text>L-arginine + 2-oxoglutarate + O2 = guanidine + L-glutamate 5-semialdehyde + succinate + CO2</text>
        <dbReference type="Rhea" id="RHEA:31535"/>
        <dbReference type="ChEBI" id="CHEBI:15379"/>
        <dbReference type="ChEBI" id="CHEBI:16526"/>
        <dbReference type="ChEBI" id="CHEBI:16810"/>
        <dbReference type="ChEBI" id="CHEBI:30031"/>
        <dbReference type="ChEBI" id="CHEBI:30087"/>
        <dbReference type="ChEBI" id="CHEBI:32682"/>
        <dbReference type="ChEBI" id="CHEBI:58066"/>
        <dbReference type="EC" id="1.14.20.7"/>
    </reaction>
</comment>
<dbReference type="InterPro" id="IPR050231">
    <property type="entry name" value="Iron_ascorbate_oxido_reductase"/>
</dbReference>
<evidence type="ECO:0000259" key="12">
    <source>
        <dbReference type="PROSITE" id="PS51471"/>
    </source>
</evidence>
<evidence type="ECO:0000313" key="13">
    <source>
        <dbReference type="EMBL" id="MFC0180323.1"/>
    </source>
</evidence>
<reference evidence="13 14" key="1">
    <citation type="submission" date="2024-09" db="EMBL/GenBank/DDBJ databases">
        <authorList>
            <person name="Sun Q."/>
            <person name="Mori K."/>
        </authorList>
    </citation>
    <scope>NUCLEOTIDE SEQUENCE [LARGE SCALE GENOMIC DNA]</scope>
    <source>
        <strain evidence="13 14">CCM 8545</strain>
    </source>
</reference>
<dbReference type="RefSeq" id="WP_385877435.1">
    <property type="nucleotide sequence ID" value="NZ_JBHLXE010000100.1"/>
</dbReference>
<dbReference type="Pfam" id="PF14226">
    <property type="entry name" value="DIOX_N"/>
    <property type="match status" value="1"/>
</dbReference>
<dbReference type="EC" id="1.14.20.7" evidence="3"/>
<keyword evidence="11" id="KW-0479">Metal-binding</keyword>
<dbReference type="SUPFAM" id="SSF51197">
    <property type="entry name" value="Clavaminate synthase-like"/>
    <property type="match status" value="1"/>
</dbReference>
<evidence type="ECO:0000256" key="9">
    <source>
        <dbReference type="ARBA" id="ARBA00047725"/>
    </source>
</evidence>
<feature type="domain" description="Fe2OG dioxygenase" evidence="12">
    <location>
        <begin position="188"/>
        <end position="287"/>
    </location>
</feature>
<comment type="cofactor">
    <cofactor evidence="1">
        <name>Fe(2+)</name>
        <dbReference type="ChEBI" id="CHEBI:29033"/>
    </cofactor>
</comment>
<protein>
    <recommendedName>
        <fullName evidence="5">2-oxoglutarate-dependent ethylene/succinate-forming enzyme</fullName>
        <ecNumber evidence="4">1.13.12.19</ecNumber>
        <ecNumber evidence="3">1.14.20.7</ecNumber>
    </recommendedName>
    <alternativeName>
        <fullName evidence="7">2-oxoglutarate dioxygenase (ethylene-forming)</fullName>
    </alternativeName>
    <alternativeName>
        <fullName evidence="8">2-oxoglutarate/L-arginine monooxygenase/decarboxylase (succinate-forming)</fullName>
    </alternativeName>
</protein>
<comment type="caution">
    <text evidence="13">The sequence shown here is derived from an EMBL/GenBank/DDBJ whole genome shotgun (WGS) entry which is preliminary data.</text>
</comment>
<comment type="pathway">
    <text evidence="2">Alkene biosynthesis; ethylene biosynthesis via 2-oxoglutarate.</text>
</comment>
<evidence type="ECO:0000256" key="8">
    <source>
        <dbReference type="ARBA" id="ARBA00031282"/>
    </source>
</evidence>
<keyword evidence="11" id="KW-0408">Iron</keyword>
<evidence type="ECO:0000256" key="11">
    <source>
        <dbReference type="RuleBase" id="RU003682"/>
    </source>
</evidence>
<evidence type="ECO:0000313" key="14">
    <source>
        <dbReference type="Proteomes" id="UP001589758"/>
    </source>
</evidence>
<evidence type="ECO:0000256" key="10">
    <source>
        <dbReference type="ARBA" id="ARBA00049359"/>
    </source>
</evidence>
<evidence type="ECO:0000256" key="1">
    <source>
        <dbReference type="ARBA" id="ARBA00001954"/>
    </source>
</evidence>
<comment type="catalytic activity">
    <reaction evidence="9">
        <text>2-oxoglutarate + O2 + 2 H(+) = ethene + 3 CO2 + H2O</text>
        <dbReference type="Rhea" id="RHEA:31523"/>
        <dbReference type="ChEBI" id="CHEBI:15377"/>
        <dbReference type="ChEBI" id="CHEBI:15378"/>
        <dbReference type="ChEBI" id="CHEBI:15379"/>
        <dbReference type="ChEBI" id="CHEBI:16526"/>
        <dbReference type="ChEBI" id="CHEBI:16810"/>
        <dbReference type="ChEBI" id="CHEBI:18153"/>
        <dbReference type="EC" id="1.13.12.19"/>
    </reaction>
</comment>
<dbReference type="GO" id="GO:0051213">
    <property type="term" value="F:dioxygenase activity"/>
    <property type="evidence" value="ECO:0007669"/>
    <property type="project" value="UniProtKB-KW"/>
</dbReference>
<dbReference type="Gene3D" id="2.60.120.330">
    <property type="entry name" value="B-lactam Antibiotic, Isopenicillin N Synthase, Chain"/>
    <property type="match status" value="1"/>
</dbReference>
<keyword evidence="13" id="KW-0223">Dioxygenase</keyword>
<dbReference type="Pfam" id="PF03171">
    <property type="entry name" value="2OG-FeII_Oxy"/>
    <property type="match status" value="1"/>
</dbReference>
<dbReference type="EMBL" id="JBHLXE010000100">
    <property type="protein sequence ID" value="MFC0180323.1"/>
    <property type="molecule type" value="Genomic_DNA"/>
</dbReference>
<comment type="similarity">
    <text evidence="11">Belongs to the iron/ascorbate-dependent oxidoreductase family.</text>
</comment>
<dbReference type="InterPro" id="IPR005123">
    <property type="entry name" value="Oxoglu/Fe-dep_dioxygenase_dom"/>
</dbReference>
<evidence type="ECO:0000256" key="2">
    <source>
        <dbReference type="ARBA" id="ARBA00004767"/>
    </source>
</evidence>
<keyword evidence="14" id="KW-1185">Reference proteome</keyword>
<keyword evidence="11" id="KW-0560">Oxidoreductase</keyword>
<accession>A0ABV6CBF9</accession>
<sequence>MQNVINSNVKIEETKVNMDSLPILNLQEAENPESAEAFDETFRKQAREIGFFYLVGHDISHEEILRLENIAKEFFELSVTDKNKISMAYSRHFRGYTGIEEENTQKHPDYREQIDIGPELPADPLVSDLDLWRNLQGPNQWPEALPELKDIVLDWGEKNRQLAIRVLRIFLRALYQDDTAVDYLIKGTPHHLLKLIHYPGNYENPQGVGAHKDAGLLTLLLQDKVGGLQVQSDKGWINAPYLENAFIVNIGETLELLTNGYLRANIHRVIAPKKGISRFSNAYFLSPCLSLGELIPFKLPANLAKLAKGPTSDPNNPLFQHVGKNAIKGRLRSHLAVTERFYPHILSNE</sequence>
<evidence type="ECO:0000256" key="3">
    <source>
        <dbReference type="ARBA" id="ARBA00012293"/>
    </source>
</evidence>
<proteinExistence type="inferred from homology"/>
<gene>
    <name evidence="13" type="ORF">ACFFIT_09570</name>
</gene>
<keyword evidence="6" id="KW-0266">Ethylene biosynthesis</keyword>
<evidence type="ECO:0000256" key="7">
    <source>
        <dbReference type="ARBA" id="ARBA00031011"/>
    </source>
</evidence>
<dbReference type="InterPro" id="IPR027443">
    <property type="entry name" value="IPNS-like_sf"/>
</dbReference>
<dbReference type="InterPro" id="IPR026992">
    <property type="entry name" value="DIOX_N"/>
</dbReference>
<evidence type="ECO:0000256" key="5">
    <source>
        <dbReference type="ARBA" id="ARBA00019045"/>
    </source>
</evidence>
<dbReference type="PROSITE" id="PS51471">
    <property type="entry name" value="FE2OG_OXY"/>
    <property type="match status" value="1"/>
</dbReference>
<dbReference type="InterPro" id="IPR044861">
    <property type="entry name" value="IPNS-like_FE2OG_OXY"/>
</dbReference>
<dbReference type="Proteomes" id="UP001589758">
    <property type="component" value="Unassembled WGS sequence"/>
</dbReference>
<dbReference type="PRINTS" id="PR00682">
    <property type="entry name" value="IPNSYNTHASE"/>
</dbReference>
<evidence type="ECO:0000256" key="6">
    <source>
        <dbReference type="ARBA" id="ARBA00022666"/>
    </source>
</evidence>
<dbReference type="PANTHER" id="PTHR47990">
    <property type="entry name" value="2-OXOGLUTARATE (2OG) AND FE(II)-DEPENDENT OXYGENASE SUPERFAMILY PROTEIN-RELATED"/>
    <property type="match status" value="1"/>
</dbReference>
<organism evidence="13 14">
    <name type="scientific">Thorsellia kenyensis</name>
    <dbReference type="NCBI Taxonomy" id="1549888"/>
    <lineage>
        <taxon>Bacteria</taxon>
        <taxon>Pseudomonadati</taxon>
        <taxon>Pseudomonadota</taxon>
        <taxon>Gammaproteobacteria</taxon>
        <taxon>Enterobacterales</taxon>
        <taxon>Thorselliaceae</taxon>
        <taxon>Thorsellia</taxon>
    </lineage>
</organism>
<name>A0ABV6CBF9_9GAMM</name>
<evidence type="ECO:0000256" key="4">
    <source>
        <dbReference type="ARBA" id="ARBA00012531"/>
    </source>
</evidence>